<evidence type="ECO:0000256" key="1">
    <source>
        <dbReference type="SAM" id="MobiDB-lite"/>
    </source>
</evidence>
<feature type="compositionally biased region" description="Pro residues" evidence="1">
    <location>
        <begin position="71"/>
        <end position="95"/>
    </location>
</feature>
<feature type="compositionally biased region" description="Low complexity" evidence="1">
    <location>
        <begin position="96"/>
        <end position="114"/>
    </location>
</feature>
<feature type="compositionally biased region" description="Pro residues" evidence="1">
    <location>
        <begin position="1"/>
        <end position="10"/>
    </location>
</feature>
<dbReference type="Pfam" id="PF11306">
    <property type="entry name" value="DUF3108"/>
    <property type="match status" value="1"/>
</dbReference>
<proteinExistence type="predicted"/>
<protein>
    <submittedName>
        <fullName evidence="2">Uncharacterized protein DUF3108</fullName>
    </submittedName>
</protein>
<dbReference type="Proteomes" id="UP000272193">
    <property type="component" value="Unassembled WGS sequence"/>
</dbReference>
<accession>A0A3N4U8M8</accession>
<evidence type="ECO:0000313" key="3">
    <source>
        <dbReference type="Proteomes" id="UP000272193"/>
    </source>
</evidence>
<feature type="region of interest" description="Disordered" evidence="1">
    <location>
        <begin position="68"/>
        <end position="128"/>
    </location>
</feature>
<dbReference type="AlphaFoldDB" id="A0A3N4U8M8"/>
<feature type="region of interest" description="Disordered" evidence="1">
    <location>
        <begin position="1"/>
        <end position="21"/>
    </location>
</feature>
<reference evidence="2 3" key="1">
    <citation type="submission" date="2018-11" db="EMBL/GenBank/DDBJ databases">
        <title>Genomic Encyclopedia of Type Strains, Phase IV (KMG-IV): sequencing the most valuable type-strain genomes for metagenomic binning, comparative biology and taxonomic classification.</title>
        <authorList>
            <person name="Goeker M."/>
        </authorList>
    </citation>
    <scope>NUCLEOTIDE SEQUENCE [LARGE SCALE GENOMIC DNA]</scope>
    <source>
        <strain evidence="2 3">DSM 101684</strain>
    </source>
</reference>
<dbReference type="InterPro" id="IPR021457">
    <property type="entry name" value="DUF3108"/>
</dbReference>
<dbReference type="EMBL" id="RKQL01000004">
    <property type="protein sequence ID" value="RPE66812.1"/>
    <property type="molecule type" value="Genomic_DNA"/>
</dbReference>
<keyword evidence="3" id="KW-1185">Reference proteome</keyword>
<comment type="caution">
    <text evidence="2">The sequence shown here is derived from an EMBL/GenBank/DDBJ whole genome shotgun (WGS) entry which is preliminary data.</text>
</comment>
<gene>
    <name evidence="2" type="ORF">EDC62_1886</name>
</gene>
<feature type="region of interest" description="Disordered" evidence="1">
    <location>
        <begin position="145"/>
        <end position="170"/>
    </location>
</feature>
<name>A0A3N4U8M8_9BURK</name>
<sequence length="408" mass="42847">MSAGVPPMPLAPRAASDAADRARPPTWAIVFVVVAHLALLMGFGARPPSPAPSTAAPVALETRLLSAQPPTAAPAAPPPKAAAPARAPAPRPAPQAEPADAAAPEPAAADTPDAGPTPPPIEAVAASEAAPPVAVPAASAASEVVAAASPRDEPSTDLSAARPPADPLDTVRQGPMLAGAVARAGAPGPWPFKLVPPLRARYTVEARVRGLPFHARAEILWQHDGRRYRARQEIGALFLGARVQTSEGLLQAEGLAPERYADRTKSEVAAHFDRAQGRVVFSANTPDAPLYPLAQDRLSLFLQLAGWWNAAPERFEPGTELTLEVVGPRSAEPWRFVFGADEHLDTPLGALSARRVLREGSGRYDLKAELWLGPPPVHGLPIRIRLTQANGDFVDLLIQEIDSAPEPQ</sequence>
<evidence type="ECO:0000313" key="2">
    <source>
        <dbReference type="EMBL" id="RPE66812.1"/>
    </source>
</evidence>
<organism evidence="2 3">
    <name type="scientific">Tibeticola sediminis</name>
    <dbReference type="NCBI Taxonomy" id="1917811"/>
    <lineage>
        <taxon>Bacteria</taxon>
        <taxon>Pseudomonadati</taxon>
        <taxon>Pseudomonadota</taxon>
        <taxon>Betaproteobacteria</taxon>
        <taxon>Burkholderiales</taxon>
        <taxon>Comamonadaceae</taxon>
        <taxon>Tibeticola</taxon>
    </lineage>
</organism>